<keyword evidence="2" id="KW-1185">Reference proteome</keyword>
<dbReference type="AlphaFoldDB" id="X7ELD0"/>
<protein>
    <submittedName>
        <fullName evidence="1">Uncharacterized protein</fullName>
    </submittedName>
</protein>
<gene>
    <name evidence="1" type="ORF">OCH239_01180</name>
</gene>
<evidence type="ECO:0000313" key="1">
    <source>
        <dbReference type="EMBL" id="ETX16715.1"/>
    </source>
</evidence>
<proteinExistence type="predicted"/>
<organism evidence="1 2">
    <name type="scientific">Roseivivax halodurans JCM 10272</name>
    <dbReference type="NCBI Taxonomy" id="1449350"/>
    <lineage>
        <taxon>Bacteria</taxon>
        <taxon>Pseudomonadati</taxon>
        <taxon>Pseudomonadota</taxon>
        <taxon>Alphaproteobacteria</taxon>
        <taxon>Rhodobacterales</taxon>
        <taxon>Roseobacteraceae</taxon>
        <taxon>Roseivivax</taxon>
    </lineage>
</organism>
<name>X7ELD0_9RHOB</name>
<sequence length="38" mass="3769">MAHLAVAAPFQAPVPVTAQPLPPAAQGYAAARAAVSEQ</sequence>
<evidence type="ECO:0000313" key="2">
    <source>
        <dbReference type="Proteomes" id="UP000022447"/>
    </source>
</evidence>
<dbReference type="EMBL" id="JALZ01000001">
    <property type="protein sequence ID" value="ETX16715.1"/>
    <property type="molecule type" value="Genomic_DNA"/>
</dbReference>
<comment type="caution">
    <text evidence="1">The sequence shown here is derived from an EMBL/GenBank/DDBJ whole genome shotgun (WGS) entry which is preliminary data.</text>
</comment>
<reference evidence="1 2" key="1">
    <citation type="submission" date="2014-01" db="EMBL/GenBank/DDBJ databases">
        <title>Roseivivax halodurans JCM 10272 Genome Sequencing.</title>
        <authorList>
            <person name="Lai Q."/>
            <person name="Li G."/>
            <person name="Shao Z."/>
        </authorList>
    </citation>
    <scope>NUCLEOTIDE SEQUENCE [LARGE SCALE GENOMIC DNA]</scope>
    <source>
        <strain evidence="1 2">JCM 10272</strain>
    </source>
</reference>
<dbReference type="Proteomes" id="UP000022447">
    <property type="component" value="Unassembled WGS sequence"/>
</dbReference>
<accession>X7ELD0</accession>